<dbReference type="InterPro" id="IPR032419">
    <property type="entry name" value="CC2-LZ_dom"/>
</dbReference>
<feature type="coiled-coil region" evidence="8">
    <location>
        <begin position="421"/>
        <end position="448"/>
    </location>
</feature>
<dbReference type="Gene3D" id="1.20.5.990">
    <property type="entry name" value="Nemo cc2-lz domain - 1d5 darpin complex"/>
    <property type="match status" value="1"/>
</dbReference>
<dbReference type="InterPro" id="IPR034735">
    <property type="entry name" value="NEMO_ZF"/>
</dbReference>
<dbReference type="GO" id="GO:0005737">
    <property type="term" value="C:cytoplasm"/>
    <property type="evidence" value="ECO:0007669"/>
    <property type="project" value="UniProtKB-SubCell"/>
</dbReference>
<dbReference type="AlphaFoldDB" id="A0A0B7BU47"/>
<feature type="region of interest" description="Disordered" evidence="9">
    <location>
        <begin position="1"/>
        <end position="25"/>
    </location>
</feature>
<evidence type="ECO:0000313" key="11">
    <source>
        <dbReference type="EMBL" id="CEK96488.1"/>
    </source>
</evidence>
<keyword evidence="2" id="KW-0963">Cytoplasm</keyword>
<evidence type="ECO:0000256" key="3">
    <source>
        <dbReference type="ARBA" id="ARBA00022723"/>
    </source>
</evidence>
<evidence type="ECO:0000256" key="6">
    <source>
        <dbReference type="ARBA" id="ARBA00023054"/>
    </source>
</evidence>
<name>A0A0B7BU47_9EUPU</name>
<feature type="compositionally biased region" description="Polar residues" evidence="9">
    <location>
        <begin position="709"/>
        <end position="720"/>
    </location>
</feature>
<evidence type="ECO:0000256" key="7">
    <source>
        <dbReference type="PROSITE-ProRule" id="PRU01142"/>
    </source>
</evidence>
<evidence type="ECO:0000256" key="4">
    <source>
        <dbReference type="ARBA" id="ARBA00022771"/>
    </source>
</evidence>
<feature type="coiled-coil region" evidence="8">
    <location>
        <begin position="41"/>
        <end position="142"/>
    </location>
</feature>
<organism evidence="11">
    <name type="scientific">Arion vulgaris</name>
    <dbReference type="NCBI Taxonomy" id="1028688"/>
    <lineage>
        <taxon>Eukaryota</taxon>
        <taxon>Metazoa</taxon>
        <taxon>Spiralia</taxon>
        <taxon>Lophotrochozoa</taxon>
        <taxon>Mollusca</taxon>
        <taxon>Gastropoda</taxon>
        <taxon>Heterobranchia</taxon>
        <taxon>Euthyneura</taxon>
        <taxon>Panpulmonata</taxon>
        <taxon>Eupulmonata</taxon>
        <taxon>Stylommatophora</taxon>
        <taxon>Helicina</taxon>
        <taxon>Arionoidea</taxon>
        <taxon>Arionidae</taxon>
        <taxon>Arion</taxon>
    </lineage>
</organism>
<dbReference type="InterPro" id="IPR051301">
    <property type="entry name" value="Optineurin/NFkB_EssMod"/>
</dbReference>
<sequence>MMASALSMPTQDSMQEAFLPGTGQLGNRMTDSTGSLTDITLEQAAIKLQEIERENMALKDNLRTHNAIVKKQYDSLTEWRKKENEKFEQTKALITALRVENQELQVKVMTLDDKEKELTQQVQSIEEEKARLQRQKAMSDQRLFNVYRMAMEQGVKGLAQEELRDAQDMSDAPVALTSEKEEIICKLETALAGKEEQIAQLRADLLKRDQEVAKCRDTTKHLLKDMESQQKLKESMEKENRMLTKQIMEVEQKLHKEMQAVMAVTKREMQTEQMLSAGASLATTGNVGASTPGFTADLKLEKFADSEARVFSFPKNVEDLVGIAKSLEAKQQEEISTDRLMKNLDEERKDKQILKDHIEDLDKKLKEMSILQEEKNKELEEVQERATKVAEKLAQDYERKLMNVTKNSTCKPIQASDTEDISILRSQVLALLREVDEAQNKLSAAMAALHHKDTRIMELDQMNQNLRKEYNEHWQETHTLIQNLQSQVSHQQKSQQEITYIRNQHEQLQYSFSTLVTDYKELQETFENYRVQMENQAPKRIRKETLEEINRLTAQVIAADEAIAQRDEQITKLLNEVAETQQQDERIQLLQFQADLYSSDFTAEREARNKLAEDKNKLAEQNDKLLKELQALQEQNRIMAEELEGYNQRQMFDMQRRIQAETMNNDVASRLRVTPPLAHDYRQQMQNYRYQAPNQRHHLPDYREATFNDRQQQQVGNTPQLAAGQRNEEDLPSFQEYECPSCAAHFPDIDSLQLHVPDCIDNNR</sequence>
<accession>A0A0B7BU47</accession>
<keyword evidence="5" id="KW-0862">Zinc</keyword>
<feature type="coiled-coil region" evidence="8">
    <location>
        <begin position="191"/>
        <end position="260"/>
    </location>
</feature>
<dbReference type="GO" id="GO:0005634">
    <property type="term" value="C:nucleus"/>
    <property type="evidence" value="ECO:0007669"/>
    <property type="project" value="TreeGrafter"/>
</dbReference>
<gene>
    <name evidence="11" type="primary">ORF212265</name>
</gene>
<protein>
    <recommendedName>
        <fullName evidence="10">CCHC NOA-type domain-containing protein</fullName>
    </recommendedName>
</protein>
<feature type="domain" description="CCHC NOA-type" evidence="10">
    <location>
        <begin position="731"/>
        <end position="761"/>
    </location>
</feature>
<evidence type="ECO:0000256" key="8">
    <source>
        <dbReference type="SAM" id="Coils"/>
    </source>
</evidence>
<dbReference type="Pfam" id="PF16516">
    <property type="entry name" value="CC2-LZ"/>
    <property type="match status" value="1"/>
</dbReference>
<evidence type="ECO:0000256" key="9">
    <source>
        <dbReference type="SAM" id="MobiDB-lite"/>
    </source>
</evidence>
<dbReference type="Pfam" id="PF18414">
    <property type="entry name" value="zf_C2H2_10"/>
    <property type="match status" value="1"/>
</dbReference>
<evidence type="ECO:0000259" key="10">
    <source>
        <dbReference type="PROSITE" id="PS51801"/>
    </source>
</evidence>
<feature type="coiled-coil region" evidence="8">
    <location>
        <begin position="542"/>
        <end position="649"/>
    </location>
</feature>
<feature type="coiled-coil region" evidence="8">
    <location>
        <begin position="344"/>
        <end position="396"/>
    </location>
</feature>
<evidence type="ECO:0000256" key="5">
    <source>
        <dbReference type="ARBA" id="ARBA00022833"/>
    </source>
</evidence>
<evidence type="ECO:0000256" key="1">
    <source>
        <dbReference type="ARBA" id="ARBA00004496"/>
    </source>
</evidence>
<dbReference type="Gene3D" id="1.20.5.390">
    <property type="entry name" value="L1 transposable element, trimerization domain"/>
    <property type="match status" value="1"/>
</dbReference>
<keyword evidence="3" id="KW-0479">Metal-binding</keyword>
<dbReference type="GO" id="GO:0070530">
    <property type="term" value="F:K63-linked polyubiquitin modification-dependent protein binding"/>
    <property type="evidence" value="ECO:0007669"/>
    <property type="project" value="InterPro"/>
</dbReference>
<keyword evidence="6 8" id="KW-0175">Coiled coil</keyword>
<evidence type="ECO:0000256" key="2">
    <source>
        <dbReference type="ARBA" id="ARBA00022490"/>
    </source>
</evidence>
<dbReference type="PANTHER" id="PTHR31553:SF1">
    <property type="entry name" value="NF-KAPPA-B ESSENTIAL MODULATOR"/>
    <property type="match status" value="1"/>
</dbReference>
<dbReference type="PANTHER" id="PTHR31553">
    <property type="entry name" value="NF-KAPPA-B ESSENTIAL MODULATOR"/>
    <property type="match status" value="1"/>
</dbReference>
<proteinExistence type="predicted"/>
<dbReference type="PROSITE" id="PS51801">
    <property type="entry name" value="ZF_CCHC_NOA"/>
    <property type="match status" value="1"/>
</dbReference>
<reference evidence="11" key="1">
    <citation type="submission" date="2014-12" db="EMBL/GenBank/DDBJ databases">
        <title>Insight into the proteome of Arion vulgaris.</title>
        <authorList>
            <person name="Aradska J."/>
            <person name="Bulat T."/>
            <person name="Smidak R."/>
            <person name="Sarate P."/>
            <person name="Gangsoo J."/>
            <person name="Sialana F."/>
            <person name="Bilban M."/>
            <person name="Lubec G."/>
        </authorList>
    </citation>
    <scope>NUCLEOTIDE SEQUENCE</scope>
    <source>
        <tissue evidence="11">Skin</tissue>
    </source>
</reference>
<dbReference type="EMBL" id="HACG01049623">
    <property type="protein sequence ID" value="CEK96488.1"/>
    <property type="molecule type" value="Transcribed_RNA"/>
</dbReference>
<dbReference type="GO" id="GO:0043122">
    <property type="term" value="P:regulation of canonical NF-kappaB signal transduction"/>
    <property type="evidence" value="ECO:0007669"/>
    <property type="project" value="TreeGrafter"/>
</dbReference>
<dbReference type="GO" id="GO:0008270">
    <property type="term" value="F:zinc ion binding"/>
    <property type="evidence" value="ECO:0007669"/>
    <property type="project" value="UniProtKB-KW"/>
</dbReference>
<comment type="subcellular location">
    <subcellularLocation>
        <location evidence="1">Cytoplasm</location>
    </subcellularLocation>
</comment>
<feature type="region of interest" description="Disordered" evidence="9">
    <location>
        <begin position="709"/>
        <end position="729"/>
    </location>
</feature>
<keyword evidence="4 7" id="KW-0863">Zinc-finger</keyword>